<dbReference type="KEGG" id="cga:Celgi_1124"/>
<gene>
    <name evidence="3" type="ordered locus">Celgi_1124</name>
</gene>
<dbReference type="RefSeq" id="WP_013883162.1">
    <property type="nucleotide sequence ID" value="NC_015671.1"/>
</dbReference>
<dbReference type="AlphaFoldDB" id="F8A196"/>
<evidence type="ECO:0000313" key="4">
    <source>
        <dbReference type="Proteomes" id="UP000000485"/>
    </source>
</evidence>
<feature type="signal peptide" evidence="1">
    <location>
        <begin position="1"/>
        <end position="30"/>
    </location>
</feature>
<organism evidence="3 4">
    <name type="scientific">Cellulomonas gilvus (strain ATCC 13127 / NRRL B-14078)</name>
    <name type="common">Cellvibrio gilvus</name>
    <dbReference type="NCBI Taxonomy" id="593907"/>
    <lineage>
        <taxon>Bacteria</taxon>
        <taxon>Bacillati</taxon>
        <taxon>Actinomycetota</taxon>
        <taxon>Actinomycetes</taxon>
        <taxon>Micrococcales</taxon>
        <taxon>Cellulomonadaceae</taxon>
        <taxon>Cellulomonas</taxon>
    </lineage>
</organism>
<name>F8A196_CELGA</name>
<dbReference type="eggNOG" id="COG1835">
    <property type="taxonomic scope" value="Bacteria"/>
</dbReference>
<sequence precursor="true">MSLWAAVRRVRTRRAAAVVLAVVVPLVVSAPAVPSGAASTTLDDGVTGQGAAAARRVVDVVVTGRGAPGSTRTFTGRVDGAATGSPVVVQRRTETGWTAAVRGTTRAQGAFALEVRTARFGNAQYRVHAPAWRGLPAVSGRVRDVGAYGDLRTALAGPVRCLGAQALDPALAPCDNPALDGTVTPDPRRAGWDQDNQGAYACYTADPAQPVKSCAYGSRAKDALQVAVVGDSHGAMLLPGVKDVAARLNWRVHTYVARGCVLADPGPREDGCHARRSDLLTRLVAERYDVVIVTGYRNASARPEAMAAAWRRLQAVGSTVAVVADNPRLSETVLACVTSARTVAAAERCSMDRAAALAVPDDLVVAQRATPGSILVDSTDLLCGPARCRPVVGHVMAYRDQHHLSATYSRTLTPYRLQAVVAGL</sequence>
<dbReference type="OrthoDB" id="4829844at2"/>
<keyword evidence="1" id="KW-0732">Signal</keyword>
<dbReference type="EMBL" id="CP002665">
    <property type="protein sequence ID" value="AEI11643.1"/>
    <property type="molecule type" value="Genomic_DNA"/>
</dbReference>
<dbReference type="Proteomes" id="UP000000485">
    <property type="component" value="Chromosome"/>
</dbReference>
<evidence type="ECO:0000259" key="2">
    <source>
        <dbReference type="Pfam" id="PF19040"/>
    </source>
</evidence>
<dbReference type="HOGENOM" id="CLU_646712_0_0_11"/>
<dbReference type="InterPro" id="IPR043968">
    <property type="entry name" value="SGNH"/>
</dbReference>
<protein>
    <recommendedName>
        <fullName evidence="2">SGNH domain-containing protein</fullName>
    </recommendedName>
</protein>
<proteinExistence type="predicted"/>
<keyword evidence="4" id="KW-1185">Reference proteome</keyword>
<evidence type="ECO:0000256" key="1">
    <source>
        <dbReference type="SAM" id="SignalP"/>
    </source>
</evidence>
<reference evidence="4" key="1">
    <citation type="submission" date="2011-04" db="EMBL/GenBank/DDBJ databases">
        <title>Complete sequence of Cellvibrio gilvus ATCC 13127.</title>
        <authorList>
            <person name="Lucas S."/>
            <person name="Han J."/>
            <person name="Lapidus A."/>
            <person name="Cheng J.-F."/>
            <person name="Goodwin L."/>
            <person name="Pitluck S."/>
            <person name="Peters L."/>
            <person name="Munk A."/>
            <person name="Detter J.C."/>
            <person name="Han C."/>
            <person name="Tapia R."/>
            <person name="Land M."/>
            <person name="Hauser L."/>
            <person name="Kyrpides N."/>
            <person name="Ivanova N."/>
            <person name="Ovchinnikova G."/>
            <person name="Pagani I."/>
            <person name="Mead D."/>
            <person name="Brumm P."/>
            <person name="Woyke T."/>
        </authorList>
    </citation>
    <scope>NUCLEOTIDE SEQUENCE [LARGE SCALE GENOMIC DNA]</scope>
    <source>
        <strain evidence="4">ATCC 13127 / NRRL B-14078</strain>
    </source>
</reference>
<evidence type="ECO:0000313" key="3">
    <source>
        <dbReference type="EMBL" id="AEI11643.1"/>
    </source>
</evidence>
<dbReference type="Pfam" id="PF19040">
    <property type="entry name" value="SGNH"/>
    <property type="match status" value="1"/>
</dbReference>
<feature type="chain" id="PRO_5038452327" description="SGNH domain-containing protein" evidence="1">
    <location>
        <begin position="31"/>
        <end position="424"/>
    </location>
</feature>
<feature type="domain" description="SGNH" evidence="2">
    <location>
        <begin position="202"/>
        <end position="414"/>
    </location>
</feature>
<accession>F8A196</accession>
<dbReference type="STRING" id="593907.Celgi_1124"/>